<reference evidence="3 4" key="1">
    <citation type="submission" date="2019-08" db="EMBL/GenBank/DDBJ databases">
        <title>Archaea genome.</title>
        <authorList>
            <person name="Kajale S."/>
            <person name="Shouche Y."/>
            <person name="Deshpande N."/>
            <person name="Sharma A."/>
        </authorList>
    </citation>
    <scope>NUCLEOTIDE SEQUENCE [LARGE SCALE GENOMIC DNA]</scope>
    <source>
        <strain evidence="3 4">ESP3B_9</strain>
    </source>
</reference>
<dbReference type="GO" id="GO:0016491">
    <property type="term" value="F:oxidoreductase activity"/>
    <property type="evidence" value="ECO:0007669"/>
    <property type="project" value="InterPro"/>
</dbReference>
<accession>A0A5D5ANR5</accession>
<feature type="region of interest" description="Disordered" evidence="1">
    <location>
        <begin position="1"/>
        <end position="24"/>
    </location>
</feature>
<protein>
    <submittedName>
        <fullName evidence="3">Redoxin domain-containing protein</fullName>
    </submittedName>
</protein>
<organism evidence="3 4">
    <name type="scientific">Natrialba swarupiae</name>
    <dbReference type="NCBI Taxonomy" id="2448032"/>
    <lineage>
        <taxon>Archaea</taxon>
        <taxon>Methanobacteriati</taxon>
        <taxon>Methanobacteriota</taxon>
        <taxon>Stenosarchaea group</taxon>
        <taxon>Halobacteria</taxon>
        <taxon>Halobacteriales</taxon>
        <taxon>Natrialbaceae</taxon>
        <taxon>Natrialba</taxon>
    </lineage>
</organism>
<evidence type="ECO:0000313" key="4">
    <source>
        <dbReference type="Proteomes" id="UP000324104"/>
    </source>
</evidence>
<dbReference type="RefSeq" id="WP_149082402.1">
    <property type="nucleotide sequence ID" value="NZ_VTAW01000023.1"/>
</dbReference>
<feature type="compositionally biased region" description="Acidic residues" evidence="1">
    <location>
        <begin position="1"/>
        <end position="10"/>
    </location>
</feature>
<gene>
    <name evidence="3" type="ORF">FYC77_15470</name>
</gene>
<dbReference type="GO" id="GO:0016209">
    <property type="term" value="F:antioxidant activity"/>
    <property type="evidence" value="ECO:0007669"/>
    <property type="project" value="InterPro"/>
</dbReference>
<comment type="caution">
    <text evidence="3">The sequence shown here is derived from an EMBL/GenBank/DDBJ whole genome shotgun (WGS) entry which is preliminary data.</text>
</comment>
<feature type="domain" description="Alkyl hydroperoxide reductase subunit C/ Thiol specific antioxidant" evidence="2">
    <location>
        <begin position="53"/>
        <end position="136"/>
    </location>
</feature>
<evidence type="ECO:0000259" key="2">
    <source>
        <dbReference type="Pfam" id="PF00578"/>
    </source>
</evidence>
<evidence type="ECO:0000256" key="1">
    <source>
        <dbReference type="SAM" id="MobiDB-lite"/>
    </source>
</evidence>
<dbReference type="SUPFAM" id="SSF52833">
    <property type="entry name" value="Thioredoxin-like"/>
    <property type="match status" value="1"/>
</dbReference>
<dbReference type="AlphaFoldDB" id="A0A5D5ANR5"/>
<dbReference type="EMBL" id="VTAW01000023">
    <property type="protein sequence ID" value="TYT61090.1"/>
    <property type="molecule type" value="Genomic_DNA"/>
</dbReference>
<sequence>MPEFDVVDLEPTDHPEPGEWGPDFTRPLVNHEYWEDRSLSELVDAGDTESESGGAEPTIVVFTPMVGSFLATYVWDELAEREWDERAGRVVGITAANPYAVKRFLEENDLPFSLFADPANGVAKSYDVVHDLDGMAGITEPRLAFLALESDLSVADAWVATEWPEFPDYDALEERFGLE</sequence>
<name>A0A5D5ANR5_9EURY</name>
<dbReference type="Pfam" id="PF00578">
    <property type="entry name" value="AhpC-TSA"/>
    <property type="match status" value="1"/>
</dbReference>
<dbReference type="InterPro" id="IPR000866">
    <property type="entry name" value="AhpC/TSA"/>
</dbReference>
<dbReference type="Proteomes" id="UP000324104">
    <property type="component" value="Unassembled WGS sequence"/>
</dbReference>
<dbReference type="InterPro" id="IPR036249">
    <property type="entry name" value="Thioredoxin-like_sf"/>
</dbReference>
<dbReference type="Gene3D" id="3.40.30.10">
    <property type="entry name" value="Glutaredoxin"/>
    <property type="match status" value="1"/>
</dbReference>
<proteinExistence type="predicted"/>
<evidence type="ECO:0000313" key="3">
    <source>
        <dbReference type="EMBL" id="TYT61090.1"/>
    </source>
</evidence>
<keyword evidence="4" id="KW-1185">Reference proteome</keyword>